<organism evidence="1">
    <name type="scientific">marine sediment metagenome</name>
    <dbReference type="NCBI Taxonomy" id="412755"/>
    <lineage>
        <taxon>unclassified sequences</taxon>
        <taxon>metagenomes</taxon>
        <taxon>ecological metagenomes</taxon>
    </lineage>
</organism>
<sequence length="247" mass="28303">MTVSPQLEVAPSVSEVQILQRRGLIEYERCRRSILYWAERYVYTRDEKDLRTPHKPLIAGELAVNHRTLEVRPLGDGKDDYLRFLTLLFEKERLMFVPKSRQVRVSWWAMAMATHVIQFFPAQRVACQSKKAGDSDKLCDRVQVILEQQPKVASYIPWPRWHKKMNLVRMYHGGMAGISRLEGLPEGGDKIRGETYSMVFTDESAFQAEAEAAYTAIMPLIEGGARYLGVSSARAATYFEAQINDNI</sequence>
<comment type="caution">
    <text evidence="1">The sequence shown here is derived from an EMBL/GenBank/DDBJ whole genome shotgun (WGS) entry which is preliminary data.</text>
</comment>
<evidence type="ECO:0000313" key="1">
    <source>
        <dbReference type="EMBL" id="KKM04751.1"/>
    </source>
</evidence>
<dbReference type="InterPro" id="IPR027417">
    <property type="entry name" value="P-loop_NTPase"/>
</dbReference>
<proteinExistence type="predicted"/>
<evidence type="ECO:0008006" key="2">
    <source>
        <dbReference type="Google" id="ProtNLM"/>
    </source>
</evidence>
<accession>A0A0F9JG27</accession>
<dbReference type="Gene3D" id="3.40.50.300">
    <property type="entry name" value="P-loop containing nucleotide triphosphate hydrolases"/>
    <property type="match status" value="1"/>
</dbReference>
<gene>
    <name evidence="1" type="ORF">LCGC14_1761090</name>
</gene>
<dbReference type="EMBL" id="LAZR01016386">
    <property type="protein sequence ID" value="KKM04751.1"/>
    <property type="molecule type" value="Genomic_DNA"/>
</dbReference>
<name>A0A0F9JG27_9ZZZZ</name>
<dbReference type="AlphaFoldDB" id="A0A0F9JG27"/>
<reference evidence="1" key="1">
    <citation type="journal article" date="2015" name="Nature">
        <title>Complex archaea that bridge the gap between prokaryotes and eukaryotes.</title>
        <authorList>
            <person name="Spang A."/>
            <person name="Saw J.H."/>
            <person name="Jorgensen S.L."/>
            <person name="Zaremba-Niedzwiedzka K."/>
            <person name="Martijn J."/>
            <person name="Lind A.E."/>
            <person name="van Eijk R."/>
            <person name="Schleper C."/>
            <person name="Guy L."/>
            <person name="Ettema T.J."/>
        </authorList>
    </citation>
    <scope>NUCLEOTIDE SEQUENCE</scope>
</reference>
<protein>
    <recommendedName>
        <fullName evidence="2">Terminase large subunit gp17-like C-terminal domain-containing protein</fullName>
    </recommendedName>
</protein>